<dbReference type="EMBL" id="ML977188">
    <property type="protein sequence ID" value="KAF1982156.1"/>
    <property type="molecule type" value="Genomic_DNA"/>
</dbReference>
<dbReference type="OrthoDB" id="3799625at2759"/>
<feature type="compositionally biased region" description="Basic and acidic residues" evidence="2">
    <location>
        <begin position="268"/>
        <end position="285"/>
    </location>
</feature>
<dbReference type="GO" id="GO:0003676">
    <property type="term" value="F:nucleic acid binding"/>
    <property type="evidence" value="ECO:0007669"/>
    <property type="project" value="InterPro"/>
</dbReference>
<dbReference type="AlphaFoldDB" id="A0A6G1GMG9"/>
<name>A0A6G1GMG9_9PEZI</name>
<feature type="region of interest" description="Disordered" evidence="2">
    <location>
        <begin position="265"/>
        <end position="326"/>
    </location>
</feature>
<evidence type="ECO:0000256" key="1">
    <source>
        <dbReference type="SAM" id="Coils"/>
    </source>
</evidence>
<gene>
    <name evidence="3" type="ORF">K402DRAFT_424861</name>
</gene>
<evidence type="ECO:0000313" key="4">
    <source>
        <dbReference type="Proteomes" id="UP000800041"/>
    </source>
</evidence>
<feature type="region of interest" description="Disordered" evidence="2">
    <location>
        <begin position="76"/>
        <end position="105"/>
    </location>
</feature>
<evidence type="ECO:0000313" key="3">
    <source>
        <dbReference type="EMBL" id="KAF1982156.1"/>
    </source>
</evidence>
<keyword evidence="4" id="KW-1185">Reference proteome</keyword>
<dbReference type="Proteomes" id="UP000800041">
    <property type="component" value="Unassembled WGS sequence"/>
</dbReference>
<feature type="compositionally biased region" description="Low complexity" evidence="2">
    <location>
        <begin position="8"/>
        <end position="22"/>
    </location>
</feature>
<evidence type="ECO:0008006" key="5">
    <source>
        <dbReference type="Google" id="ProtNLM"/>
    </source>
</evidence>
<dbReference type="SUPFAM" id="SSF57756">
    <property type="entry name" value="Retrovirus zinc finger-like domains"/>
    <property type="match status" value="1"/>
</dbReference>
<feature type="region of interest" description="Disordered" evidence="2">
    <location>
        <begin position="1"/>
        <end position="31"/>
    </location>
</feature>
<protein>
    <recommendedName>
        <fullName evidence="5">CCHC-type domain-containing protein</fullName>
    </recommendedName>
</protein>
<feature type="compositionally biased region" description="Polar residues" evidence="2">
    <location>
        <begin position="360"/>
        <end position="377"/>
    </location>
</feature>
<feature type="compositionally biased region" description="Polar residues" evidence="2">
    <location>
        <begin position="78"/>
        <end position="98"/>
    </location>
</feature>
<reference evidence="3" key="1">
    <citation type="journal article" date="2020" name="Stud. Mycol.">
        <title>101 Dothideomycetes genomes: a test case for predicting lifestyles and emergence of pathogens.</title>
        <authorList>
            <person name="Haridas S."/>
            <person name="Albert R."/>
            <person name="Binder M."/>
            <person name="Bloem J."/>
            <person name="Labutti K."/>
            <person name="Salamov A."/>
            <person name="Andreopoulos B."/>
            <person name="Baker S."/>
            <person name="Barry K."/>
            <person name="Bills G."/>
            <person name="Bluhm B."/>
            <person name="Cannon C."/>
            <person name="Castanera R."/>
            <person name="Culley D."/>
            <person name="Daum C."/>
            <person name="Ezra D."/>
            <person name="Gonzalez J."/>
            <person name="Henrissat B."/>
            <person name="Kuo A."/>
            <person name="Liang C."/>
            <person name="Lipzen A."/>
            <person name="Lutzoni F."/>
            <person name="Magnuson J."/>
            <person name="Mondo S."/>
            <person name="Nolan M."/>
            <person name="Ohm R."/>
            <person name="Pangilinan J."/>
            <person name="Park H.-J."/>
            <person name="Ramirez L."/>
            <person name="Alfaro M."/>
            <person name="Sun H."/>
            <person name="Tritt A."/>
            <person name="Yoshinaga Y."/>
            <person name="Zwiers L.-H."/>
            <person name="Turgeon B."/>
            <person name="Goodwin S."/>
            <person name="Spatafora J."/>
            <person name="Crous P."/>
            <person name="Grigoriev I."/>
        </authorList>
    </citation>
    <scope>NUCLEOTIDE SEQUENCE</scope>
    <source>
        <strain evidence="3">CBS 113979</strain>
    </source>
</reference>
<feature type="region of interest" description="Disordered" evidence="2">
    <location>
        <begin position="351"/>
        <end position="377"/>
    </location>
</feature>
<keyword evidence="1" id="KW-0175">Coiled coil</keyword>
<dbReference type="InterPro" id="IPR036875">
    <property type="entry name" value="Znf_CCHC_sf"/>
</dbReference>
<sequence length="377" mass="43579">MTGSDIESSPSNSPAVNSPVNSTRNGSPRRTLAEVQEAVQLAIERRELQEQLLQEAQVKLRIAQLERQLVDPGLRTPIETNATNPVTYATNPTHQSRSYLPKPEAPHKYNAKNRIDFLKWEEDCERYFKLSPVDFPDDARKIDFAQQYVGWDQKAVWKNYVEGLIEEQEPTWHAFRTKMLDALGPPELRRQHALQTLKQIKQKPMESPSNLLNGLRPLWAEIQETSRQRQMDDFISALDEPIRDKLSLKGLSTFRSLEEVEEFSNGVWREDRKSRDKMKDKKEASEDKDDDGTFNSKSLFKKRKRNRSPNSNPNGGKKRDDYRNYRNSDKELMTCTYCKKEGHLESKCYSKQNAEKRAKSTQANSGQDQPNSGKEKS</sequence>
<accession>A0A6G1GMG9</accession>
<feature type="coiled-coil region" evidence="1">
    <location>
        <begin position="39"/>
        <end position="68"/>
    </location>
</feature>
<dbReference type="GO" id="GO:0008270">
    <property type="term" value="F:zinc ion binding"/>
    <property type="evidence" value="ECO:0007669"/>
    <property type="project" value="InterPro"/>
</dbReference>
<evidence type="ECO:0000256" key="2">
    <source>
        <dbReference type="SAM" id="MobiDB-lite"/>
    </source>
</evidence>
<feature type="compositionally biased region" description="Basic and acidic residues" evidence="2">
    <location>
        <begin position="317"/>
        <end position="326"/>
    </location>
</feature>
<proteinExistence type="predicted"/>
<organism evidence="3 4">
    <name type="scientific">Aulographum hederae CBS 113979</name>
    <dbReference type="NCBI Taxonomy" id="1176131"/>
    <lineage>
        <taxon>Eukaryota</taxon>
        <taxon>Fungi</taxon>
        <taxon>Dikarya</taxon>
        <taxon>Ascomycota</taxon>
        <taxon>Pezizomycotina</taxon>
        <taxon>Dothideomycetes</taxon>
        <taxon>Pleosporomycetidae</taxon>
        <taxon>Aulographales</taxon>
        <taxon>Aulographaceae</taxon>
    </lineage>
</organism>